<dbReference type="InterPro" id="IPR018000">
    <property type="entry name" value="Neurotransmitter_ion_chnl_CS"/>
</dbReference>
<dbReference type="GO" id="GO:0045211">
    <property type="term" value="C:postsynaptic membrane"/>
    <property type="evidence" value="ECO:0007669"/>
    <property type="project" value="InterPro"/>
</dbReference>
<evidence type="ECO:0000256" key="12">
    <source>
        <dbReference type="ARBA" id="ARBA00023286"/>
    </source>
</evidence>
<evidence type="ECO:0000256" key="4">
    <source>
        <dbReference type="ARBA" id="ARBA00022729"/>
    </source>
</evidence>
<keyword evidence="4 15" id="KW-0732">Signal</keyword>
<evidence type="ECO:0000256" key="2">
    <source>
        <dbReference type="ARBA" id="ARBA00022475"/>
    </source>
</evidence>
<dbReference type="SUPFAM" id="SSF90112">
    <property type="entry name" value="Neurotransmitter-gated ion-channel transmembrane pore"/>
    <property type="match status" value="1"/>
</dbReference>
<feature type="transmembrane region" description="Helical" evidence="15">
    <location>
        <begin position="212"/>
        <end position="235"/>
    </location>
</feature>
<dbReference type="GO" id="GO:0022848">
    <property type="term" value="F:acetylcholine-gated monoatomic cation-selective channel activity"/>
    <property type="evidence" value="ECO:0007669"/>
    <property type="project" value="InterPro"/>
</dbReference>
<sequence length="449" mass="50922">CLTWCSTTSRWLGFFAGGCSWTTSRPAASGTSWHCRDGATRTLMTPLTWTSPTPRPEPACPQEWEDYRLTWKPEDFDNMKKVRLPSKHIWLPDVVLYNNADGMYEVSFYSNAVISYDGSIFWLPPAIYKSACKIEVKHFPFDQQNCTMKFRSWTYDRTEIDLVLKSDVASLDDFTPSGEWDIVALPGRRNENPDDSTYVDITYDFIIRRKPLFYTINLIIPCILITSLAILVFYLPSDCGEKMTLCISVLLALTVFLLLISKIIVPPTSLDVPLVGKYLMFTMVLVTFSIVTSVCVLNVHHRSPTTHTMPPWVRSLFLQLWGAGRTVEHRQGCGVWGELWGAGRATGYRQGCGMWADLWDAGRTVEHRQGCGMQAKLQGAGRAMEHREGCGVQVSEDWKYVAMVIDRLFLWIFVFVCVFGTVGMFLQPLFQNYATNSLLQLSQGPPTSK</sequence>
<feature type="signal peptide" evidence="15">
    <location>
        <begin position="1"/>
        <end position="20"/>
    </location>
</feature>
<comment type="subcellular location">
    <subcellularLocation>
        <location evidence="14">Synaptic cell membrane</location>
        <topology evidence="14">Multi-pass membrane protein</topology>
    </subcellularLocation>
</comment>
<protein>
    <submittedName>
        <fullName evidence="18">Cholinergic receptor nicotinic beta 2 subunit</fullName>
    </submittedName>
</protein>
<keyword evidence="6" id="KW-0770">Synapse</keyword>
<evidence type="ECO:0000313" key="18">
    <source>
        <dbReference type="Ensembl" id="ENSBOBP00000015595.1"/>
    </source>
</evidence>
<dbReference type="PRINTS" id="PR00252">
    <property type="entry name" value="NRIONCHANNEL"/>
</dbReference>
<reference evidence="18" key="2">
    <citation type="submission" date="2025-09" db="UniProtKB">
        <authorList>
            <consortium name="Ensembl"/>
        </authorList>
    </citation>
    <scope>IDENTIFICATION</scope>
</reference>
<evidence type="ECO:0000256" key="1">
    <source>
        <dbReference type="ARBA" id="ARBA00022448"/>
    </source>
</evidence>
<dbReference type="InterPro" id="IPR006201">
    <property type="entry name" value="Neur_channel"/>
</dbReference>
<evidence type="ECO:0000256" key="6">
    <source>
        <dbReference type="ARBA" id="ARBA00023018"/>
    </source>
</evidence>
<keyword evidence="12" id="KW-1071">Ligand-gated ion channel</keyword>
<dbReference type="Ensembl" id="ENSBOBT00000015941.1">
    <property type="protein sequence ID" value="ENSBOBP00000015595.1"/>
    <property type="gene ID" value="ENSBOBG00000009750.1"/>
</dbReference>
<reference evidence="18" key="1">
    <citation type="submission" date="2025-08" db="UniProtKB">
        <authorList>
            <consortium name="Ensembl"/>
        </authorList>
    </citation>
    <scope>IDENTIFICATION</scope>
</reference>
<dbReference type="Gene3D" id="2.70.170.10">
    <property type="entry name" value="Neurotransmitter-gated ion-channel ligand-binding domain"/>
    <property type="match status" value="1"/>
</dbReference>
<evidence type="ECO:0000256" key="11">
    <source>
        <dbReference type="ARBA" id="ARBA00023180"/>
    </source>
</evidence>
<comment type="similarity">
    <text evidence="15">Belongs to the ligand-gated ion channel (TC 1.A.9) family.</text>
</comment>
<feature type="domain" description="Neurotransmitter-gated ion-channel ligand-binding" evidence="16">
    <location>
        <begin position="62"/>
        <end position="211"/>
    </location>
</feature>
<dbReference type="CDD" id="cd19064">
    <property type="entry name" value="LGIC_TM_nAChR"/>
    <property type="match status" value="1"/>
</dbReference>
<dbReference type="InterPro" id="IPR002394">
    <property type="entry name" value="Nicotinic_acetylcholine_rcpt"/>
</dbReference>
<accession>A0A8C0IF71</accession>
<dbReference type="SUPFAM" id="SSF63712">
    <property type="entry name" value="Nicotinic receptor ligand binding domain-like"/>
    <property type="match status" value="1"/>
</dbReference>
<dbReference type="Pfam" id="PF02931">
    <property type="entry name" value="Neur_chan_LBD"/>
    <property type="match status" value="1"/>
</dbReference>
<keyword evidence="3 15" id="KW-0812">Transmembrane</keyword>
<dbReference type="GO" id="GO:0004888">
    <property type="term" value="F:transmembrane signaling receptor activity"/>
    <property type="evidence" value="ECO:0007669"/>
    <property type="project" value="InterPro"/>
</dbReference>
<evidence type="ECO:0000256" key="9">
    <source>
        <dbReference type="ARBA" id="ARBA00023157"/>
    </source>
</evidence>
<evidence type="ECO:0000256" key="3">
    <source>
        <dbReference type="ARBA" id="ARBA00022692"/>
    </source>
</evidence>
<dbReference type="InterPro" id="IPR036734">
    <property type="entry name" value="Neur_chan_lig-bd_sf"/>
</dbReference>
<evidence type="ECO:0000256" key="15">
    <source>
        <dbReference type="RuleBase" id="RU000687"/>
    </source>
</evidence>
<dbReference type="InterPro" id="IPR038050">
    <property type="entry name" value="Neuro_actylchol_rec"/>
</dbReference>
<evidence type="ECO:0000256" key="14">
    <source>
        <dbReference type="ARBA" id="ARBA00034099"/>
    </source>
</evidence>
<evidence type="ECO:0000256" key="7">
    <source>
        <dbReference type="ARBA" id="ARBA00023065"/>
    </source>
</evidence>
<keyword evidence="10" id="KW-0675">Receptor</keyword>
<evidence type="ECO:0000256" key="5">
    <source>
        <dbReference type="ARBA" id="ARBA00022989"/>
    </source>
</evidence>
<keyword evidence="8 15" id="KW-0472">Membrane</keyword>
<dbReference type="Pfam" id="PF02932">
    <property type="entry name" value="Neur_chan_memb"/>
    <property type="match status" value="2"/>
</dbReference>
<feature type="transmembrane region" description="Helical" evidence="15">
    <location>
        <begin position="247"/>
        <end position="266"/>
    </location>
</feature>
<name>A0A8C0IF71_BUBBB</name>
<evidence type="ECO:0000256" key="13">
    <source>
        <dbReference type="ARBA" id="ARBA00023303"/>
    </source>
</evidence>
<dbReference type="Proteomes" id="UP000694567">
    <property type="component" value="Unplaced"/>
</dbReference>
<organism evidence="18 19">
    <name type="scientific">Bubo bubo</name>
    <name type="common">Eurasian eagle-owl</name>
    <name type="synonym">Strix bubo</name>
    <dbReference type="NCBI Taxonomy" id="30461"/>
    <lineage>
        <taxon>Eukaryota</taxon>
        <taxon>Metazoa</taxon>
        <taxon>Chordata</taxon>
        <taxon>Craniata</taxon>
        <taxon>Vertebrata</taxon>
        <taxon>Euteleostomi</taxon>
        <taxon>Archelosauria</taxon>
        <taxon>Archosauria</taxon>
        <taxon>Dinosauria</taxon>
        <taxon>Saurischia</taxon>
        <taxon>Theropoda</taxon>
        <taxon>Coelurosauria</taxon>
        <taxon>Aves</taxon>
        <taxon>Neognathae</taxon>
        <taxon>Neoaves</taxon>
        <taxon>Telluraves</taxon>
        <taxon>Strigiformes</taxon>
        <taxon>Strigidae</taxon>
        <taxon>Bubo</taxon>
    </lineage>
</organism>
<dbReference type="InterPro" id="IPR036719">
    <property type="entry name" value="Neuro-gated_channel_TM_sf"/>
</dbReference>
<feature type="domain" description="Neurotransmitter-gated ion-channel transmembrane" evidence="17">
    <location>
        <begin position="393"/>
        <end position="425"/>
    </location>
</feature>
<evidence type="ECO:0000259" key="17">
    <source>
        <dbReference type="Pfam" id="PF02932"/>
    </source>
</evidence>
<dbReference type="PANTHER" id="PTHR18945">
    <property type="entry name" value="NEUROTRANSMITTER GATED ION CHANNEL"/>
    <property type="match status" value="1"/>
</dbReference>
<keyword evidence="1 15" id="KW-0813">Transport</keyword>
<evidence type="ECO:0000256" key="8">
    <source>
        <dbReference type="ARBA" id="ARBA00023136"/>
    </source>
</evidence>
<keyword evidence="9" id="KW-1015">Disulfide bond</keyword>
<keyword evidence="5 15" id="KW-1133">Transmembrane helix</keyword>
<proteinExistence type="inferred from homology"/>
<feature type="transmembrane region" description="Helical" evidence="15">
    <location>
        <begin position="408"/>
        <end position="430"/>
    </location>
</feature>
<dbReference type="InterPro" id="IPR006029">
    <property type="entry name" value="Neurotrans-gated_channel_TM"/>
</dbReference>
<dbReference type="AlphaFoldDB" id="A0A8C0IF71"/>
<evidence type="ECO:0000259" key="16">
    <source>
        <dbReference type="Pfam" id="PF02931"/>
    </source>
</evidence>
<dbReference type="PROSITE" id="PS00236">
    <property type="entry name" value="NEUROTR_ION_CHANNEL"/>
    <property type="match status" value="1"/>
</dbReference>
<dbReference type="FunFam" id="1.20.58.390:FF:000008">
    <property type="entry name" value="Cholinergic receptor nicotinic beta 4 subunit"/>
    <property type="match status" value="1"/>
</dbReference>
<dbReference type="FunFam" id="2.70.170.10:FF:000028">
    <property type="entry name" value="AcetylCholine Receptor"/>
    <property type="match status" value="1"/>
</dbReference>
<keyword evidence="19" id="KW-1185">Reference proteome</keyword>
<feature type="domain" description="Neurotransmitter-gated ion-channel transmembrane" evidence="17">
    <location>
        <begin position="218"/>
        <end position="320"/>
    </location>
</feature>
<keyword evidence="7 15" id="KW-0406">Ion transport</keyword>
<feature type="chain" id="PRO_5034692964" evidence="15">
    <location>
        <begin position="21"/>
        <end position="449"/>
    </location>
</feature>
<dbReference type="InterPro" id="IPR006202">
    <property type="entry name" value="Neur_chan_lig-bd"/>
</dbReference>
<keyword evidence="13 15" id="KW-0407">Ion channel</keyword>
<keyword evidence="11" id="KW-0325">Glycoprotein</keyword>
<feature type="transmembrane region" description="Helical" evidence="15">
    <location>
        <begin position="278"/>
        <end position="299"/>
    </location>
</feature>
<evidence type="ECO:0000313" key="19">
    <source>
        <dbReference type="Proteomes" id="UP000694567"/>
    </source>
</evidence>
<keyword evidence="2" id="KW-1003">Cell membrane</keyword>
<dbReference type="Gene3D" id="1.20.58.390">
    <property type="entry name" value="Neurotransmitter-gated ion-channel transmembrane domain"/>
    <property type="match status" value="2"/>
</dbReference>
<dbReference type="PRINTS" id="PR00254">
    <property type="entry name" value="NICOTINICR"/>
</dbReference>
<evidence type="ECO:0000256" key="10">
    <source>
        <dbReference type="ARBA" id="ARBA00023170"/>
    </source>
</evidence>